<keyword evidence="2" id="KW-0813">Transport</keyword>
<dbReference type="GO" id="GO:0015086">
    <property type="term" value="F:cadmium ion transmembrane transporter activity"/>
    <property type="evidence" value="ECO:0007669"/>
    <property type="project" value="TreeGrafter"/>
</dbReference>
<keyword evidence="4" id="KW-0769">Symport</keyword>
<dbReference type="OrthoDB" id="9787548at2"/>
<feature type="transmembrane region" description="Helical" evidence="7">
    <location>
        <begin position="154"/>
        <end position="172"/>
    </location>
</feature>
<keyword evidence="6 7" id="KW-0472">Membrane</keyword>
<sequence length="406" mass="43165">MKKWFSNIGPGTLVTAAFIGPGTVTVCTIAGVKFGYTLLWALGLSIIACMVLQEMAARLGVVTQNGLSEVLKSQFDNKIVKSILLGIIISAIFIGNAAYEAGNISGGVLGLSTIIESPNISLGGFAFNYLSWIIGVLAFVVLYIGNYKILERSLIVLVLFMSLAFIITAIVTKPDISLVVKGFVPDFSSEKLFTVIGLVGTTVVPYNLFLHASVVKEKWNTPEELPLARKDTIIAISAGGLVSMAIIIAGAAILSNEVNNAADLAKSLEPVFGPAAKYVLSLGLFAAGITSAITAPLAAAYVVKGCLGWQGGLKSKQFRSVWMFILFLGVVFSSLGIKPIKIIQFAQVANGLLLPVIAGFLLWVMNKKNILGKYTNSKVQNAIGFLIVLIAAFLGCRSIWKVVINL</sequence>
<feature type="transmembrane region" description="Helical" evidence="7">
    <location>
        <begin position="383"/>
        <end position="400"/>
    </location>
</feature>
<evidence type="ECO:0000313" key="9">
    <source>
        <dbReference type="Proteomes" id="UP000318833"/>
    </source>
</evidence>
<evidence type="ECO:0000256" key="2">
    <source>
        <dbReference type="ARBA" id="ARBA00022448"/>
    </source>
</evidence>
<evidence type="ECO:0000256" key="4">
    <source>
        <dbReference type="ARBA" id="ARBA00022847"/>
    </source>
</evidence>
<feature type="transmembrane region" description="Helical" evidence="7">
    <location>
        <begin position="275"/>
        <end position="299"/>
    </location>
</feature>
<evidence type="ECO:0000256" key="1">
    <source>
        <dbReference type="ARBA" id="ARBA00004141"/>
    </source>
</evidence>
<dbReference type="PANTHER" id="PTHR11706">
    <property type="entry name" value="SOLUTE CARRIER PROTEIN FAMILY 11 MEMBER"/>
    <property type="match status" value="1"/>
</dbReference>
<evidence type="ECO:0000256" key="3">
    <source>
        <dbReference type="ARBA" id="ARBA00022692"/>
    </source>
</evidence>
<accession>A0A554VMS5</accession>
<feature type="transmembrane region" description="Helical" evidence="7">
    <location>
        <begin position="343"/>
        <end position="363"/>
    </location>
</feature>
<evidence type="ECO:0000256" key="6">
    <source>
        <dbReference type="ARBA" id="ARBA00023136"/>
    </source>
</evidence>
<keyword evidence="5 7" id="KW-1133">Transmembrane helix</keyword>
<feature type="transmembrane region" description="Helical" evidence="7">
    <location>
        <begin position="320"/>
        <end position="337"/>
    </location>
</feature>
<feature type="transmembrane region" description="Helical" evidence="7">
    <location>
        <begin position="82"/>
        <end position="99"/>
    </location>
</feature>
<dbReference type="GO" id="GO:0015293">
    <property type="term" value="F:symporter activity"/>
    <property type="evidence" value="ECO:0007669"/>
    <property type="project" value="UniProtKB-KW"/>
</dbReference>
<feature type="transmembrane region" description="Helical" evidence="7">
    <location>
        <begin position="12"/>
        <end position="32"/>
    </location>
</feature>
<dbReference type="GO" id="GO:0005886">
    <property type="term" value="C:plasma membrane"/>
    <property type="evidence" value="ECO:0007669"/>
    <property type="project" value="TreeGrafter"/>
</dbReference>
<dbReference type="GO" id="GO:0005384">
    <property type="term" value="F:manganese ion transmembrane transporter activity"/>
    <property type="evidence" value="ECO:0007669"/>
    <property type="project" value="TreeGrafter"/>
</dbReference>
<name>A0A554VMS5_9FLAO</name>
<keyword evidence="3 7" id="KW-0812">Transmembrane</keyword>
<dbReference type="PANTHER" id="PTHR11706:SF33">
    <property type="entry name" value="NATURAL RESISTANCE-ASSOCIATED MACROPHAGE PROTEIN 2"/>
    <property type="match status" value="1"/>
</dbReference>
<gene>
    <name evidence="8" type="ORF">FOF46_07895</name>
</gene>
<evidence type="ECO:0000313" key="8">
    <source>
        <dbReference type="EMBL" id="TSE09623.1"/>
    </source>
</evidence>
<dbReference type="AlphaFoldDB" id="A0A554VMS5"/>
<comment type="caution">
    <text evidence="8">The sequence shown here is derived from an EMBL/GenBank/DDBJ whole genome shotgun (WGS) entry which is preliminary data.</text>
</comment>
<proteinExistence type="predicted"/>
<dbReference type="RefSeq" id="WP_109436509.1">
    <property type="nucleotide sequence ID" value="NZ_CANMIK010000012.1"/>
</dbReference>
<evidence type="ECO:0000256" key="5">
    <source>
        <dbReference type="ARBA" id="ARBA00022989"/>
    </source>
</evidence>
<dbReference type="EMBL" id="VLNR01000012">
    <property type="protein sequence ID" value="TSE09623.1"/>
    <property type="molecule type" value="Genomic_DNA"/>
</dbReference>
<dbReference type="InterPro" id="IPR001046">
    <property type="entry name" value="NRAMP_fam"/>
</dbReference>
<organism evidence="8 9">
    <name type="scientific">Aquimarina algiphila</name>
    <dbReference type="NCBI Taxonomy" id="2047982"/>
    <lineage>
        <taxon>Bacteria</taxon>
        <taxon>Pseudomonadati</taxon>
        <taxon>Bacteroidota</taxon>
        <taxon>Flavobacteriia</taxon>
        <taxon>Flavobacteriales</taxon>
        <taxon>Flavobacteriaceae</taxon>
        <taxon>Aquimarina</taxon>
    </lineage>
</organism>
<feature type="transmembrane region" description="Helical" evidence="7">
    <location>
        <begin position="119"/>
        <end position="142"/>
    </location>
</feature>
<dbReference type="NCBIfam" id="NF037982">
    <property type="entry name" value="Nramp_1"/>
    <property type="match status" value="1"/>
</dbReference>
<dbReference type="Proteomes" id="UP000318833">
    <property type="component" value="Unassembled WGS sequence"/>
</dbReference>
<reference evidence="8 9" key="1">
    <citation type="submission" date="2019-07" db="EMBL/GenBank/DDBJ databases">
        <title>The draft genome sequence of Aquimarina algiphila M91.</title>
        <authorList>
            <person name="Meng X."/>
        </authorList>
    </citation>
    <scope>NUCLEOTIDE SEQUENCE [LARGE SCALE GENOMIC DNA]</scope>
    <source>
        <strain evidence="8 9">M91</strain>
    </source>
</reference>
<dbReference type="GO" id="GO:0034755">
    <property type="term" value="P:iron ion transmembrane transport"/>
    <property type="evidence" value="ECO:0007669"/>
    <property type="project" value="TreeGrafter"/>
</dbReference>
<dbReference type="PRINTS" id="PR00447">
    <property type="entry name" value="NATRESASSCMP"/>
</dbReference>
<protein>
    <submittedName>
        <fullName evidence="8">Divalent metal cation transporter</fullName>
    </submittedName>
</protein>
<evidence type="ECO:0000256" key="7">
    <source>
        <dbReference type="SAM" id="Phobius"/>
    </source>
</evidence>
<keyword evidence="9" id="KW-1185">Reference proteome</keyword>
<feature type="transmembrane region" description="Helical" evidence="7">
    <location>
        <begin position="38"/>
        <end position="61"/>
    </location>
</feature>
<dbReference type="Pfam" id="PF01566">
    <property type="entry name" value="Nramp"/>
    <property type="match status" value="1"/>
</dbReference>
<comment type="subcellular location">
    <subcellularLocation>
        <location evidence="1">Membrane</location>
        <topology evidence="1">Multi-pass membrane protein</topology>
    </subcellularLocation>
</comment>
<feature type="transmembrane region" description="Helical" evidence="7">
    <location>
        <begin position="233"/>
        <end position="255"/>
    </location>
</feature>
<feature type="transmembrane region" description="Helical" evidence="7">
    <location>
        <begin position="192"/>
        <end position="212"/>
    </location>
</feature>